<evidence type="ECO:0000256" key="1">
    <source>
        <dbReference type="SAM" id="MobiDB-lite"/>
    </source>
</evidence>
<proteinExistence type="predicted"/>
<evidence type="ECO:0000256" key="2">
    <source>
        <dbReference type="SAM" id="SignalP"/>
    </source>
</evidence>
<feature type="chain" id="PRO_5041951917" evidence="2">
    <location>
        <begin position="23"/>
        <end position="341"/>
    </location>
</feature>
<sequence>MKKITKSGAFALLATLSAPGWAQLSDADREAWMQAQQRKAAQAMRAAPGPVSSGTAATAPESAADQDKTRWMPDLGKLTATGGVIQVEGAGGGGLTPWALITGYGTRDSYGANAHYTYLATQDYTLKSYGVAVGMLDRLELSLAKQEFYGSLAPLADLKITQDIVGIKLKLAGDAVYDQDRWLPQIAVGAMFKHNNGIGGLGTVTSVKQLGAASDAGIDYYLSATKLLLAQSLLLNGTLRLTKANQMGLLGFGGDLNDRYQAMGEFSAAYLINRKLALGVEYRMKPRNLAADHEKDYFDAFLAWFPSKNLSMTLAYVALGDITVYNPKRQRGVYLSLQAGF</sequence>
<name>A0AAE4GES1_9BURK</name>
<evidence type="ECO:0000313" key="3">
    <source>
        <dbReference type="EMBL" id="MDT0339576.1"/>
    </source>
</evidence>
<feature type="signal peptide" evidence="2">
    <location>
        <begin position="1"/>
        <end position="22"/>
    </location>
</feature>
<keyword evidence="2" id="KW-0732">Signal</keyword>
<dbReference type="InterPro" id="IPR021393">
    <property type="entry name" value="DUF3034"/>
</dbReference>
<reference evidence="3" key="1">
    <citation type="submission" date="2023-02" db="EMBL/GenBank/DDBJ databases">
        <title>Description of Herbaspirillum huttiense subsp. nephrolepsisexaltata and Herbaspirillum huttiense subsp. lycopersicon.</title>
        <authorList>
            <person name="Poudel M."/>
            <person name="Sharma A."/>
            <person name="Goss E."/>
            <person name="Tapia J.H."/>
            <person name="Harmon C.M."/>
            <person name="Jones J.B."/>
        </authorList>
    </citation>
    <scope>NUCLEOTIDE SEQUENCE</scope>
    <source>
        <strain evidence="3">NC40101</strain>
    </source>
</reference>
<accession>A0AAE4GES1</accession>
<dbReference type="Pfam" id="PF11231">
    <property type="entry name" value="DUF3034"/>
    <property type="match status" value="1"/>
</dbReference>
<feature type="compositionally biased region" description="Low complexity" evidence="1">
    <location>
        <begin position="35"/>
        <end position="47"/>
    </location>
</feature>
<organism evidence="3">
    <name type="scientific">Herbaspirillum huttiense subsp. nephrolepidis</name>
    <dbReference type="NCBI Taxonomy" id="3075126"/>
    <lineage>
        <taxon>Bacteria</taxon>
        <taxon>Pseudomonadati</taxon>
        <taxon>Pseudomonadota</taxon>
        <taxon>Betaproteobacteria</taxon>
        <taxon>Burkholderiales</taxon>
        <taxon>Oxalobacteraceae</taxon>
        <taxon>Herbaspirillum</taxon>
    </lineage>
</organism>
<protein>
    <submittedName>
        <fullName evidence="3">DUF3034 family protein</fullName>
    </submittedName>
</protein>
<comment type="caution">
    <text evidence="3">The sequence shown here is derived from an EMBL/GenBank/DDBJ whole genome shotgun (WGS) entry which is preliminary data.</text>
</comment>
<dbReference type="EMBL" id="JAVRAA010000014">
    <property type="protein sequence ID" value="MDT0339576.1"/>
    <property type="molecule type" value="Genomic_DNA"/>
</dbReference>
<gene>
    <name evidence="3" type="ORF">RJN63_22265</name>
</gene>
<dbReference type="RefSeq" id="WP_310837420.1">
    <property type="nucleotide sequence ID" value="NZ_JAVLSM010000006.1"/>
</dbReference>
<feature type="region of interest" description="Disordered" evidence="1">
    <location>
        <begin position="35"/>
        <end position="69"/>
    </location>
</feature>
<dbReference type="AlphaFoldDB" id="A0AAE4GES1"/>